<dbReference type="EMBL" id="QHLZ01000001">
    <property type="protein sequence ID" value="PXA69107.1"/>
    <property type="molecule type" value="Genomic_DNA"/>
</dbReference>
<dbReference type="GO" id="GO:0006950">
    <property type="term" value="P:response to stress"/>
    <property type="evidence" value="ECO:0007669"/>
    <property type="project" value="TreeGrafter"/>
</dbReference>
<dbReference type="AlphaFoldDB" id="A0A2V3DVM9"/>
<dbReference type="GO" id="GO:0003700">
    <property type="term" value="F:DNA-binding transcription factor activity"/>
    <property type="evidence" value="ECO:0007669"/>
    <property type="project" value="InterPro"/>
</dbReference>
<dbReference type="SUPFAM" id="SSF46785">
    <property type="entry name" value="Winged helix' DNA-binding domain"/>
    <property type="match status" value="1"/>
</dbReference>
<reference evidence="2 3" key="1">
    <citation type="submission" date="2018-05" db="EMBL/GenBank/DDBJ databases">
        <title>Genetic diversity of glacier-inhabiting Cryobacterium bacteria in China and description of Cryobacterium mengkeensis sp. nov. and Arthrobacter glacialis sp. nov.</title>
        <authorList>
            <person name="Liu Q."/>
            <person name="Xin Y.-H."/>
        </authorList>
    </citation>
    <scope>NUCLEOTIDE SEQUENCE [LARGE SCALE GENOMIC DNA]</scope>
    <source>
        <strain evidence="2 3">GP3</strain>
    </source>
</reference>
<sequence length="163" mass="18229">MEAPKKSAQEQTRWLNENEQLMWLELREFARGLPRALDRQLLEDADVSGVEYSILAAVSESSQGALRSGDLAATLGWERSRVSHLLKRMESRGFLHRCAASSDGRGQEIALTQAGWEKIRGAAPGHVTMVREVIFDPLTPAAQNQLLETLILIRHAAEERGLW</sequence>
<name>A0A2V3DVM9_9MICC</name>
<dbReference type="PANTHER" id="PTHR33164">
    <property type="entry name" value="TRANSCRIPTIONAL REGULATOR, MARR FAMILY"/>
    <property type="match status" value="1"/>
</dbReference>
<gene>
    <name evidence="2" type="ORF">CVS29_00535</name>
</gene>
<dbReference type="InterPro" id="IPR000835">
    <property type="entry name" value="HTH_MarR-typ"/>
</dbReference>
<dbReference type="InterPro" id="IPR036388">
    <property type="entry name" value="WH-like_DNA-bd_sf"/>
</dbReference>
<evidence type="ECO:0000259" key="1">
    <source>
        <dbReference type="PROSITE" id="PS50995"/>
    </source>
</evidence>
<dbReference type="InterPro" id="IPR036390">
    <property type="entry name" value="WH_DNA-bd_sf"/>
</dbReference>
<comment type="caution">
    <text evidence="2">The sequence shown here is derived from an EMBL/GenBank/DDBJ whole genome shotgun (WGS) entry which is preliminary data.</text>
</comment>
<evidence type="ECO:0000313" key="2">
    <source>
        <dbReference type="EMBL" id="PXA69107.1"/>
    </source>
</evidence>
<organism evidence="2 3">
    <name type="scientific">Arthrobacter psychrochitiniphilus</name>
    <dbReference type="NCBI Taxonomy" id="291045"/>
    <lineage>
        <taxon>Bacteria</taxon>
        <taxon>Bacillati</taxon>
        <taxon>Actinomycetota</taxon>
        <taxon>Actinomycetes</taxon>
        <taxon>Micrococcales</taxon>
        <taxon>Micrococcaceae</taxon>
        <taxon>Arthrobacter</taxon>
    </lineage>
</organism>
<evidence type="ECO:0000313" key="3">
    <source>
        <dbReference type="Proteomes" id="UP000246303"/>
    </source>
</evidence>
<keyword evidence="3" id="KW-1185">Reference proteome</keyword>
<dbReference type="InterPro" id="IPR039422">
    <property type="entry name" value="MarR/SlyA-like"/>
</dbReference>
<dbReference type="Gene3D" id="1.10.10.10">
    <property type="entry name" value="Winged helix-like DNA-binding domain superfamily/Winged helix DNA-binding domain"/>
    <property type="match status" value="1"/>
</dbReference>
<protein>
    <submittedName>
        <fullName evidence="2">MarR family transcriptional regulator</fullName>
    </submittedName>
</protein>
<dbReference type="OrthoDB" id="8635520at2"/>
<dbReference type="PROSITE" id="PS50995">
    <property type="entry name" value="HTH_MARR_2"/>
    <property type="match status" value="1"/>
</dbReference>
<dbReference type="Pfam" id="PF12802">
    <property type="entry name" value="MarR_2"/>
    <property type="match status" value="1"/>
</dbReference>
<dbReference type="Proteomes" id="UP000246303">
    <property type="component" value="Unassembled WGS sequence"/>
</dbReference>
<accession>A0A2V3DVM9</accession>
<feature type="domain" description="HTH marR-type" evidence="1">
    <location>
        <begin position="19"/>
        <end position="155"/>
    </location>
</feature>
<dbReference type="PANTHER" id="PTHR33164:SF99">
    <property type="entry name" value="MARR FAMILY REGULATORY PROTEIN"/>
    <property type="match status" value="1"/>
</dbReference>
<dbReference type="SMART" id="SM00347">
    <property type="entry name" value="HTH_MARR"/>
    <property type="match status" value="1"/>
</dbReference>
<proteinExistence type="predicted"/>